<dbReference type="EMBL" id="JBGLYH010000006">
    <property type="protein sequence ID" value="MEZ7195896.1"/>
    <property type="molecule type" value="Genomic_DNA"/>
</dbReference>
<evidence type="ECO:0000256" key="4">
    <source>
        <dbReference type="ARBA" id="ARBA00023136"/>
    </source>
</evidence>
<reference evidence="6 7" key="1">
    <citation type="submission" date="2024-08" db="EMBL/GenBank/DDBJ databases">
        <title>Sulfate-reducing bacteria isolated from formation water of the oil field in Kazakhstan and description of Pseudodesulfovibrio sp.</title>
        <authorList>
            <person name="Bidzhieva S.K."/>
            <person name="Tourova T.P."/>
            <person name="Grouzdev D.S."/>
            <person name="Beletsky A.V."/>
            <person name="Sokolova D.S."/>
            <person name="Samigullina S.R."/>
            <person name="Poltaraus A.B."/>
            <person name="Avtukh A.N."/>
            <person name="Tereshina V.M."/>
            <person name="Zhaparov N.S."/>
            <person name="Mardanov A.V."/>
            <person name="Nazina T.N."/>
        </authorList>
    </citation>
    <scope>NUCLEOTIDE SEQUENCE [LARGE SCALE GENOMIC DNA]</scope>
    <source>
        <strain evidence="6 7">9FUS</strain>
    </source>
</reference>
<feature type="transmembrane region" description="Helical" evidence="5">
    <location>
        <begin position="119"/>
        <end position="144"/>
    </location>
</feature>
<keyword evidence="4 5" id="KW-0472">Membrane</keyword>
<proteinExistence type="predicted"/>
<dbReference type="RefSeq" id="WP_371385438.1">
    <property type="nucleotide sequence ID" value="NZ_JBGLYH010000006.1"/>
</dbReference>
<dbReference type="Pfam" id="PF00939">
    <property type="entry name" value="Na_sulph_symp"/>
    <property type="match status" value="1"/>
</dbReference>
<comment type="subcellular location">
    <subcellularLocation>
        <location evidence="1">Membrane</location>
        <topology evidence="1">Multi-pass membrane protein</topology>
    </subcellularLocation>
</comment>
<protein>
    <submittedName>
        <fullName evidence="6">SLC13 family permease</fullName>
    </submittedName>
</protein>
<gene>
    <name evidence="6" type="ORF">AB6M95_03975</name>
</gene>
<feature type="transmembrane region" description="Helical" evidence="5">
    <location>
        <begin position="446"/>
        <end position="468"/>
    </location>
</feature>
<dbReference type="InterPro" id="IPR001898">
    <property type="entry name" value="SLC13A/DASS"/>
</dbReference>
<keyword evidence="3 5" id="KW-1133">Transmembrane helix</keyword>
<dbReference type="PANTHER" id="PTHR10283">
    <property type="entry name" value="SOLUTE CARRIER FAMILY 13 MEMBER"/>
    <property type="match status" value="1"/>
</dbReference>
<comment type="caution">
    <text evidence="6">The sequence shown here is derived from an EMBL/GenBank/DDBJ whole genome shotgun (WGS) entry which is preliminary data.</text>
</comment>
<feature type="transmembrane region" description="Helical" evidence="5">
    <location>
        <begin position="180"/>
        <end position="201"/>
    </location>
</feature>
<feature type="transmembrane region" description="Helical" evidence="5">
    <location>
        <begin position="46"/>
        <end position="66"/>
    </location>
</feature>
<keyword evidence="2 5" id="KW-0812">Transmembrane</keyword>
<sequence>MECKQSSGDGWIAYLRYGVAVLSIFAGVAIALMTPPDGLTPEAMRAIGVLVFAVGWWICQIVPEYVTGILMCTLWAATHSVKFDVAFSTFAGTGWWMMVGAFALGAVAGRTGLLRRISLYVLTLFPATFRGQVLGLMGAGTIISPLVPSMNAKSALSAPLALAISDSLGAERKSPAASGLLAACYTGFVLMGHIFLSGSFSHYMLISILPEQYKNVSWFDWLLWALPWGVVAFTGLALYIFWAYAPKEKLALPKGYGRKELDKIGPMSRDEKIVLAVILAALVGWMTSFMHHISGAVIAVMAMCILLGVKTMTKEDFKTRIEWPAIFLIGCVFNMAKVVKALHIDVWLTGVLKPIMGFVMSSTPVMIVSIVVVIVLIRFLITNMTSGSIIVAIVMMPSVLAAGINPWIVIFIAFTAANVFFFKYMNTIYLCAQFTTHGEMSDHWPMAKFCMAFTVISTIGFLVSVPFWKMFGLM</sequence>
<evidence type="ECO:0000256" key="1">
    <source>
        <dbReference type="ARBA" id="ARBA00004141"/>
    </source>
</evidence>
<feature type="transmembrane region" description="Helical" evidence="5">
    <location>
        <begin position="86"/>
        <end position="107"/>
    </location>
</feature>
<evidence type="ECO:0000256" key="2">
    <source>
        <dbReference type="ARBA" id="ARBA00022692"/>
    </source>
</evidence>
<evidence type="ECO:0000256" key="5">
    <source>
        <dbReference type="SAM" id="Phobius"/>
    </source>
</evidence>
<feature type="transmembrane region" description="Helical" evidence="5">
    <location>
        <begin position="389"/>
        <end position="417"/>
    </location>
</feature>
<name>A0ABV4K0S1_9BACT</name>
<feature type="transmembrane region" description="Helical" evidence="5">
    <location>
        <begin position="355"/>
        <end position="377"/>
    </location>
</feature>
<organism evidence="6 7">
    <name type="scientific">Pseudodesulfovibrio karagichevae</name>
    <dbReference type="NCBI Taxonomy" id="3239305"/>
    <lineage>
        <taxon>Bacteria</taxon>
        <taxon>Pseudomonadati</taxon>
        <taxon>Thermodesulfobacteriota</taxon>
        <taxon>Desulfovibrionia</taxon>
        <taxon>Desulfovibrionales</taxon>
        <taxon>Desulfovibrionaceae</taxon>
    </lineage>
</organism>
<feature type="transmembrane region" description="Helical" evidence="5">
    <location>
        <begin position="325"/>
        <end position="343"/>
    </location>
</feature>
<evidence type="ECO:0000256" key="3">
    <source>
        <dbReference type="ARBA" id="ARBA00022989"/>
    </source>
</evidence>
<feature type="transmembrane region" description="Helical" evidence="5">
    <location>
        <begin position="14"/>
        <end position="34"/>
    </location>
</feature>
<keyword evidence="7" id="KW-1185">Reference proteome</keyword>
<feature type="transmembrane region" description="Helical" evidence="5">
    <location>
        <begin position="296"/>
        <end position="313"/>
    </location>
</feature>
<feature type="transmembrane region" description="Helical" evidence="5">
    <location>
        <begin position="221"/>
        <end position="244"/>
    </location>
</feature>
<evidence type="ECO:0000313" key="6">
    <source>
        <dbReference type="EMBL" id="MEZ7195896.1"/>
    </source>
</evidence>
<accession>A0ABV4K0S1</accession>
<dbReference type="Proteomes" id="UP001568698">
    <property type="component" value="Unassembled WGS sequence"/>
</dbReference>
<evidence type="ECO:0000313" key="7">
    <source>
        <dbReference type="Proteomes" id="UP001568698"/>
    </source>
</evidence>